<name>C3X3M5_9BURK</name>
<organism evidence="3 4">
    <name type="scientific">Oxalobacter paraformigenes</name>
    <dbReference type="NCBI Taxonomy" id="556268"/>
    <lineage>
        <taxon>Bacteria</taxon>
        <taxon>Pseudomonadati</taxon>
        <taxon>Pseudomonadota</taxon>
        <taxon>Betaproteobacteria</taxon>
        <taxon>Burkholderiales</taxon>
        <taxon>Oxalobacteraceae</taxon>
        <taxon>Oxalobacter</taxon>
    </lineage>
</organism>
<protein>
    <submittedName>
        <fullName evidence="3">Uncharacterized protein</fullName>
    </submittedName>
</protein>
<gene>
    <name evidence="3" type="ORF">OFAG_00964</name>
</gene>
<proteinExistence type="predicted"/>
<evidence type="ECO:0000256" key="1">
    <source>
        <dbReference type="ARBA" id="ARBA00022529"/>
    </source>
</evidence>
<dbReference type="GO" id="GO:0031640">
    <property type="term" value="P:killing of cells of another organism"/>
    <property type="evidence" value="ECO:0007669"/>
    <property type="project" value="UniProtKB-KW"/>
</dbReference>
<dbReference type="Gene3D" id="1.10.530.40">
    <property type="match status" value="1"/>
</dbReference>
<sequence length="195" mass="23060">MHRFVAFVMATQFFFAIPGWTETVCSGYPATVSETCQRQKTELLKMGMSEELATQLIPYLNPEEDDTIVFLKSVLSHGVPDLNDDDIDAINRSLMQYASEKAVQQWDGIIDVVHVEYPNARYFHQHDSRQQTLLFSQFYKDGTYFRNFPFLKAVLENDWPQATDMLRKEARHYLDNPQTRWRARRLFEETNWYNK</sequence>
<evidence type="ECO:0000313" key="4">
    <source>
        <dbReference type="Proteomes" id="UP000003973"/>
    </source>
</evidence>
<dbReference type="RefSeq" id="WP_005877049.1">
    <property type="nucleotide sequence ID" value="NZ_CABMNL010000001.1"/>
</dbReference>
<evidence type="ECO:0000313" key="3">
    <source>
        <dbReference type="EMBL" id="EEO27811.1"/>
    </source>
</evidence>
<dbReference type="Proteomes" id="UP000003973">
    <property type="component" value="Unassembled WGS sequence"/>
</dbReference>
<dbReference type="InterPro" id="IPR023347">
    <property type="entry name" value="Lysozyme_dom_sf"/>
</dbReference>
<dbReference type="GO" id="GO:0042742">
    <property type="term" value="P:defense response to bacterium"/>
    <property type="evidence" value="ECO:0007669"/>
    <property type="project" value="UniProtKB-KW"/>
</dbReference>
<keyword evidence="2" id="KW-0081">Bacteriolytic enzyme</keyword>
<reference evidence="3" key="1">
    <citation type="submission" date="2011-10" db="EMBL/GenBank/DDBJ databases">
        <title>The Genome Sequence of Oxalobacter formigenes HOxBLS.</title>
        <authorList>
            <consortium name="The Broad Institute Genome Sequencing Platform"/>
            <person name="Earl A."/>
            <person name="Ward D."/>
            <person name="Feldgarden M."/>
            <person name="Gevers D."/>
            <person name="Allison M.J."/>
            <person name="Humphrey S."/>
            <person name="Young S.K."/>
            <person name="Zeng Q."/>
            <person name="Gargeya S."/>
            <person name="Fitzgerald M."/>
            <person name="Haas B."/>
            <person name="Abouelleil A."/>
            <person name="Alvarado L."/>
            <person name="Arachchi H.M."/>
            <person name="Berlin A."/>
            <person name="Brown A."/>
            <person name="Chapman S.B."/>
            <person name="Chen Z."/>
            <person name="Dunbar C."/>
            <person name="Freedman E."/>
            <person name="Gearin G."/>
            <person name="Goldberg J."/>
            <person name="Griggs A."/>
            <person name="Gujja S."/>
            <person name="Heiman D."/>
            <person name="Howarth C."/>
            <person name="Larson L."/>
            <person name="Lui A."/>
            <person name="MacDonald P.J.P."/>
            <person name="Montmayeur A."/>
            <person name="Murphy C."/>
            <person name="Neiman D."/>
            <person name="Pearson M."/>
            <person name="Priest M."/>
            <person name="Roberts A."/>
            <person name="Saif S."/>
            <person name="Shea T."/>
            <person name="Shenoy N."/>
            <person name="Sisk P."/>
            <person name="Stolte C."/>
            <person name="Sykes S."/>
            <person name="Wortman J."/>
            <person name="Nusbaum C."/>
            <person name="Birren B."/>
        </authorList>
    </citation>
    <scope>NUCLEOTIDE SEQUENCE [LARGE SCALE GENOMIC DNA]</scope>
    <source>
        <strain evidence="3">HOxBLS</strain>
    </source>
</reference>
<dbReference type="GO" id="GO:0003796">
    <property type="term" value="F:lysozyme activity"/>
    <property type="evidence" value="ECO:0007669"/>
    <property type="project" value="InterPro"/>
</dbReference>
<dbReference type="AlphaFoldDB" id="C3X3M5"/>
<keyword evidence="4" id="KW-1185">Reference proteome</keyword>
<dbReference type="EMBL" id="ACDP02000020">
    <property type="protein sequence ID" value="EEO27811.1"/>
    <property type="molecule type" value="Genomic_DNA"/>
</dbReference>
<comment type="caution">
    <text evidence="3">The sequence shown here is derived from an EMBL/GenBank/DDBJ whole genome shotgun (WGS) entry which is preliminary data.</text>
</comment>
<dbReference type="HOGENOM" id="CLU_1395126_0_0_4"/>
<accession>C3X3M5</accession>
<evidence type="ECO:0000256" key="2">
    <source>
        <dbReference type="ARBA" id="ARBA00022638"/>
    </source>
</evidence>
<keyword evidence="1" id="KW-0929">Antimicrobial</keyword>